<name>A0ABR2ZAI2_9AGAR</name>
<gene>
    <name evidence="1" type="ORF">AAF712_015321</name>
</gene>
<accession>A0ABR2ZAI2</accession>
<organism evidence="1 2">
    <name type="scientific">Marasmius tenuissimus</name>
    <dbReference type="NCBI Taxonomy" id="585030"/>
    <lineage>
        <taxon>Eukaryota</taxon>
        <taxon>Fungi</taxon>
        <taxon>Dikarya</taxon>
        <taxon>Basidiomycota</taxon>
        <taxon>Agaricomycotina</taxon>
        <taxon>Agaricomycetes</taxon>
        <taxon>Agaricomycetidae</taxon>
        <taxon>Agaricales</taxon>
        <taxon>Marasmiineae</taxon>
        <taxon>Marasmiaceae</taxon>
        <taxon>Marasmius</taxon>
    </lineage>
</organism>
<dbReference type="Proteomes" id="UP001437256">
    <property type="component" value="Unassembled WGS sequence"/>
</dbReference>
<evidence type="ECO:0000313" key="1">
    <source>
        <dbReference type="EMBL" id="KAL0058014.1"/>
    </source>
</evidence>
<keyword evidence="2" id="KW-1185">Reference proteome</keyword>
<comment type="caution">
    <text evidence="1">The sequence shown here is derived from an EMBL/GenBank/DDBJ whole genome shotgun (WGS) entry which is preliminary data.</text>
</comment>
<sequence length="407" mass="46848">MPDKVEVTRVKITEFSDYIRQRPSEYKDCSVITVTHVKDMNNWVLHEYLHVVIWNPHTTSWRRLIAERNDIQDQMCIGEYPWIKSNTSSPPRIKETSGNEAIAKVVPFGELPLVHTASLVSFSNSSSPGGGDRLPLPMRYVEFGEGSLSLEHMADVLLKVHKSQPKYTWYCYNCYWYCEAIFVIMRRGRQWKKLKWARLQKAFWIGIFVVSRKAPRDEANRYNDKVLPAVPISANPWASGHNLQEAKVDASAESQPKTDYQQAEAFVTELQLEDPEFWDNLDQKIDVRDSPLPVNIQSSQYRKLKVSETREAYKKLKEELMSFSQAVLSDPHKDENLEAYRSIQAENDNQDEDDTPFDPLEQKIRDSLEVIAGPDAMTGEEKARYDEALRAFVGSVIKDLPEQGVEA</sequence>
<reference evidence="1 2" key="1">
    <citation type="submission" date="2024-05" db="EMBL/GenBank/DDBJ databases">
        <title>A draft genome resource for the thread blight pathogen Marasmius tenuissimus strain MS-2.</title>
        <authorList>
            <person name="Yulfo-Soto G.E."/>
            <person name="Baruah I.K."/>
            <person name="Amoako-Attah I."/>
            <person name="Bukari Y."/>
            <person name="Meinhardt L.W."/>
            <person name="Bailey B.A."/>
            <person name="Cohen S.P."/>
        </authorList>
    </citation>
    <scope>NUCLEOTIDE SEQUENCE [LARGE SCALE GENOMIC DNA]</scope>
    <source>
        <strain evidence="1 2">MS-2</strain>
    </source>
</reference>
<proteinExistence type="predicted"/>
<protein>
    <submittedName>
        <fullName evidence="1">Uncharacterized protein</fullName>
    </submittedName>
</protein>
<evidence type="ECO:0000313" key="2">
    <source>
        <dbReference type="Proteomes" id="UP001437256"/>
    </source>
</evidence>
<dbReference type="EMBL" id="JBBXMP010000385">
    <property type="protein sequence ID" value="KAL0058014.1"/>
    <property type="molecule type" value="Genomic_DNA"/>
</dbReference>